<dbReference type="RefSeq" id="XP_047840990.1">
    <property type="nucleotide sequence ID" value="XM_047985016.1"/>
</dbReference>
<proteinExistence type="predicted"/>
<dbReference type="PANTHER" id="PTHR15410:SF2">
    <property type="entry name" value="HIRA-INTERACTING PROTEIN 3"/>
    <property type="match status" value="1"/>
</dbReference>
<feature type="compositionally biased region" description="Basic and acidic residues" evidence="1">
    <location>
        <begin position="129"/>
        <end position="138"/>
    </location>
</feature>
<dbReference type="AlphaFoldDB" id="A0A9Q8VA47"/>
<feature type="compositionally biased region" description="Low complexity" evidence="1">
    <location>
        <begin position="288"/>
        <end position="298"/>
    </location>
</feature>
<evidence type="ECO:0000256" key="1">
    <source>
        <dbReference type="SAM" id="MobiDB-lite"/>
    </source>
</evidence>
<feature type="region of interest" description="Disordered" evidence="1">
    <location>
        <begin position="25"/>
        <end position="58"/>
    </location>
</feature>
<keyword evidence="3" id="KW-1185">Reference proteome</keyword>
<feature type="compositionally biased region" description="Basic and acidic residues" evidence="1">
    <location>
        <begin position="25"/>
        <end position="50"/>
    </location>
</feature>
<evidence type="ECO:0000313" key="2">
    <source>
        <dbReference type="EMBL" id="UNI17509.1"/>
    </source>
</evidence>
<feature type="region of interest" description="Disordered" evidence="1">
    <location>
        <begin position="378"/>
        <end position="435"/>
    </location>
</feature>
<organism evidence="2 3">
    <name type="scientific">Purpureocillium takamizusanense</name>
    <dbReference type="NCBI Taxonomy" id="2060973"/>
    <lineage>
        <taxon>Eukaryota</taxon>
        <taxon>Fungi</taxon>
        <taxon>Dikarya</taxon>
        <taxon>Ascomycota</taxon>
        <taxon>Pezizomycotina</taxon>
        <taxon>Sordariomycetes</taxon>
        <taxon>Hypocreomycetidae</taxon>
        <taxon>Hypocreales</taxon>
        <taxon>Ophiocordycipitaceae</taxon>
        <taxon>Purpureocillium</taxon>
    </lineage>
</organism>
<dbReference type="Proteomes" id="UP000829364">
    <property type="component" value="Chromosome 3"/>
</dbReference>
<dbReference type="GO" id="GO:0005634">
    <property type="term" value="C:nucleus"/>
    <property type="evidence" value="ECO:0007669"/>
    <property type="project" value="TreeGrafter"/>
</dbReference>
<feature type="compositionally biased region" description="Basic residues" evidence="1">
    <location>
        <begin position="181"/>
        <end position="191"/>
    </location>
</feature>
<sequence>MDPPARSCGHGSACDSSFIAARHDAVSYPTHRDTPRSSTRPDPRRCRPVDRTAAMAPPPKEELEKALVAGTHRVFTADPDATTVNKVRHHVEEQLGLGEGFFASDEWKQRSKALIKECVGKLLDGWVPETDKDKEPSKPKNGAKRQSQAPREHDNKRQRRASQPKPAEGGHERDHDEPKHAPKPAPRRKAKAAASDEDDDLSSPPEEESESKDHAGRDKEASGRSSANAAAPKDESDDAESSINVEEAKPSVAEEEEYSDVIDERPRPPKRKKKDHKEAPPRPRAATKKSAAAKASSPDDPDDAEIKKLQGQLVKCGVRKLWHNELKKYGDDARAKIRHLKRMLADLGMDGRFSEAKAREIRETRELMAEAEAAQEMNRLWGMGGGGRASRSKSKSTKLEETPESDGGGGGGGDGGDEEDDEEDDDERDTFAARRRRAQADLAFLGDDSDSD</sequence>
<gene>
    <name evidence="2" type="ORF">JDV02_003849</name>
</gene>
<feature type="compositionally biased region" description="Basic and acidic residues" evidence="1">
    <location>
        <begin position="211"/>
        <end position="222"/>
    </location>
</feature>
<dbReference type="KEGG" id="ptkz:JDV02_003849"/>
<accession>A0A9Q8VA47</accession>
<evidence type="ECO:0008006" key="4">
    <source>
        <dbReference type="Google" id="ProtNLM"/>
    </source>
</evidence>
<reference evidence="2" key="1">
    <citation type="submission" date="2021-11" db="EMBL/GenBank/DDBJ databases">
        <title>Purpureocillium_takamizusanense_genome.</title>
        <authorList>
            <person name="Nguyen N.-H."/>
        </authorList>
    </citation>
    <scope>NUCLEOTIDE SEQUENCE</scope>
    <source>
        <strain evidence="2">PT3</strain>
    </source>
</reference>
<feature type="compositionally biased region" description="Acidic residues" evidence="1">
    <location>
        <begin position="415"/>
        <end position="428"/>
    </location>
</feature>
<protein>
    <recommendedName>
        <fullName evidence="4">Transcriptional regulator</fullName>
    </recommendedName>
</protein>
<dbReference type="GeneID" id="72065805"/>
<dbReference type="PANTHER" id="PTHR15410">
    <property type="entry name" value="HIRA-INTERACTING PROTEIN 3"/>
    <property type="match status" value="1"/>
</dbReference>
<dbReference type="OrthoDB" id="552755at2759"/>
<name>A0A9Q8VA47_9HYPO</name>
<feature type="region of interest" description="Disordered" evidence="1">
    <location>
        <begin position="122"/>
        <end position="304"/>
    </location>
</feature>
<dbReference type="EMBL" id="CP086356">
    <property type="protein sequence ID" value="UNI17509.1"/>
    <property type="molecule type" value="Genomic_DNA"/>
</dbReference>
<evidence type="ECO:0000313" key="3">
    <source>
        <dbReference type="Proteomes" id="UP000829364"/>
    </source>
</evidence>
<feature type="compositionally biased region" description="Basic and acidic residues" evidence="1">
    <location>
        <begin position="168"/>
        <end position="180"/>
    </location>
</feature>
<feature type="compositionally biased region" description="Acidic residues" evidence="1">
    <location>
        <begin position="195"/>
        <end position="210"/>
    </location>
</feature>
<dbReference type="InterPro" id="IPR037647">
    <property type="entry name" value="HIRIP3"/>
</dbReference>